<dbReference type="GO" id="GO:0007020">
    <property type="term" value="P:microtubule nucleation"/>
    <property type="evidence" value="ECO:0007669"/>
    <property type="project" value="InterPro"/>
</dbReference>
<gene>
    <name evidence="9" type="ORF">LARSCL_LOCUS16331</name>
</gene>
<dbReference type="GO" id="GO:0043015">
    <property type="term" value="F:gamma-tubulin binding"/>
    <property type="evidence" value="ECO:0007669"/>
    <property type="project" value="InterPro"/>
</dbReference>
<evidence type="ECO:0000313" key="10">
    <source>
        <dbReference type="Proteomes" id="UP001497382"/>
    </source>
</evidence>
<dbReference type="PANTHER" id="PTHR19302:SF33">
    <property type="entry name" value="GAMMA-TUBULIN COMPLEX COMPONENT 5"/>
    <property type="match status" value="1"/>
</dbReference>
<evidence type="ECO:0000313" key="9">
    <source>
        <dbReference type="EMBL" id="CAL1290196.1"/>
    </source>
</evidence>
<dbReference type="InterPro" id="IPR041470">
    <property type="entry name" value="GCP_N"/>
</dbReference>
<feature type="region of interest" description="Disordered" evidence="6">
    <location>
        <begin position="165"/>
        <end position="204"/>
    </location>
</feature>
<protein>
    <recommendedName>
        <fullName evidence="5">Gamma-tubulin complex component</fullName>
    </recommendedName>
</protein>
<feature type="compositionally biased region" description="Low complexity" evidence="6">
    <location>
        <begin position="176"/>
        <end position="190"/>
    </location>
</feature>
<dbReference type="Pfam" id="PF04130">
    <property type="entry name" value="GCP_C_terminal"/>
    <property type="match status" value="1"/>
</dbReference>
<feature type="domain" description="Gamma tubulin complex component protein N-terminal" evidence="8">
    <location>
        <begin position="292"/>
        <end position="642"/>
    </location>
</feature>
<evidence type="ECO:0000256" key="6">
    <source>
        <dbReference type="SAM" id="MobiDB-lite"/>
    </source>
</evidence>
<reference evidence="9 10" key="1">
    <citation type="submission" date="2024-04" db="EMBL/GenBank/DDBJ databases">
        <authorList>
            <person name="Rising A."/>
            <person name="Reimegard J."/>
            <person name="Sonavane S."/>
            <person name="Akerstrom W."/>
            <person name="Nylinder S."/>
            <person name="Hedman E."/>
            <person name="Kallberg Y."/>
        </authorList>
    </citation>
    <scope>NUCLEOTIDE SEQUENCE [LARGE SCALE GENOMIC DNA]</scope>
</reference>
<dbReference type="GO" id="GO:0031122">
    <property type="term" value="P:cytoplasmic microtubule organization"/>
    <property type="evidence" value="ECO:0007669"/>
    <property type="project" value="TreeGrafter"/>
</dbReference>
<dbReference type="Proteomes" id="UP001497382">
    <property type="component" value="Unassembled WGS sequence"/>
</dbReference>
<dbReference type="GO" id="GO:0000922">
    <property type="term" value="C:spindle pole"/>
    <property type="evidence" value="ECO:0007669"/>
    <property type="project" value="InterPro"/>
</dbReference>
<evidence type="ECO:0000256" key="2">
    <source>
        <dbReference type="ARBA" id="ARBA00022490"/>
    </source>
</evidence>
<dbReference type="PANTHER" id="PTHR19302">
    <property type="entry name" value="GAMMA TUBULIN COMPLEX PROTEIN"/>
    <property type="match status" value="1"/>
</dbReference>
<dbReference type="InterPro" id="IPR042241">
    <property type="entry name" value="GCP_C_sf"/>
</dbReference>
<dbReference type="GO" id="GO:0000278">
    <property type="term" value="P:mitotic cell cycle"/>
    <property type="evidence" value="ECO:0007669"/>
    <property type="project" value="TreeGrafter"/>
</dbReference>
<evidence type="ECO:0000256" key="5">
    <source>
        <dbReference type="RuleBase" id="RU363050"/>
    </source>
</evidence>
<dbReference type="AlphaFoldDB" id="A0AAV2B2V4"/>
<dbReference type="GO" id="GO:0051225">
    <property type="term" value="P:spindle assembly"/>
    <property type="evidence" value="ECO:0007669"/>
    <property type="project" value="TreeGrafter"/>
</dbReference>
<dbReference type="GO" id="GO:0051011">
    <property type="term" value="F:microtubule minus-end binding"/>
    <property type="evidence" value="ECO:0007669"/>
    <property type="project" value="TreeGrafter"/>
</dbReference>
<evidence type="ECO:0000259" key="7">
    <source>
        <dbReference type="Pfam" id="PF04130"/>
    </source>
</evidence>
<dbReference type="EMBL" id="CAXIEN010000260">
    <property type="protein sequence ID" value="CAL1290196.1"/>
    <property type="molecule type" value="Genomic_DNA"/>
</dbReference>
<accession>A0AAV2B2V4</accession>
<dbReference type="InterPro" id="IPR040457">
    <property type="entry name" value="GCP_C"/>
</dbReference>
<organism evidence="9 10">
    <name type="scientific">Larinioides sclopetarius</name>
    <dbReference type="NCBI Taxonomy" id="280406"/>
    <lineage>
        <taxon>Eukaryota</taxon>
        <taxon>Metazoa</taxon>
        <taxon>Ecdysozoa</taxon>
        <taxon>Arthropoda</taxon>
        <taxon>Chelicerata</taxon>
        <taxon>Arachnida</taxon>
        <taxon>Araneae</taxon>
        <taxon>Araneomorphae</taxon>
        <taxon>Entelegynae</taxon>
        <taxon>Araneoidea</taxon>
        <taxon>Araneidae</taxon>
        <taxon>Larinioides</taxon>
    </lineage>
</organism>
<evidence type="ECO:0000256" key="1">
    <source>
        <dbReference type="ARBA" id="ARBA00010337"/>
    </source>
</evidence>
<dbReference type="InterPro" id="IPR007259">
    <property type="entry name" value="GCP"/>
</dbReference>
<evidence type="ECO:0000259" key="8">
    <source>
        <dbReference type="Pfam" id="PF17681"/>
    </source>
</evidence>
<sequence length="1005" mass="117764">MVRINMAYLKNRTAKYGDQCKLLIQSVTGFQETDENFKVCLDFAISNLLHHTYPDVNRFEIKKKISRLHERFLITSDSKKAESFESVTSKLLSIIEKKNDSEKEVGFEILAFLLHLWETGKEWDAFGKSSILNFSDSLDESLSFDWSAYLHEDDINLQPFSDVSSEFSQSDESTTESPSNEDSLDSLPDPLLRPPTRDDSGLGISPDSCSGASQHFHVPVSSHECLLFTPKHEKHPLTFYPYWTPKHQKSYGSCSHNLLSMNFTKIWNDHLVNQNLFSLIEKKSVLHERNVIKEILWMLCGVKELFIAHWDGRKFVPYSQIHLTNLTSNTLYITLNEFCYYATKQTLLRDFLYKDLLDTSQHCRTYQAYAQSLLEDLQEIQNSVSSFDEKLRKGNDIFTLLSLKHKIQPLFNEIDLLYNIHMEVTASVRDIQEPFLKACTVLNILWKLLYQSSLLEKTSLSLKIGLKIFLKTCKPYFTFLEELMILGSFKDPYEEFLVKREDKQPTDETFWESGYSLRSLPRDLQEEFFFKSFVTDILCAGKSLEILNMINFLHNKEPFQCHVVKGAMYSKFIHILCKLICKEKSTLQSKADDSLTKLEKLESKEPVLEETIFHLSSSFTKFFQPSVNPAHRCVSQRIPECLYPKQLKDTLRILEHLEPTRLTLLSNSIIKALSTCMEFAYYPVCHRLIKSLKNDHCIIAHLNVMQKYFLMEAGDLMYSFYSEIFQKIFYKEVWTDGSFLYSALKNAISVDKENSEKLHIFLDVENRDINFRQSLPRLSALKMSYEVDWPVTIMLGPKIQSEYCQIFSFLLQIKCAKYLLDNLYCTSLYEIEPQAETHLRKALLKTKFPREQKIHGMYILRMRLMFFVNGLHTYIMTRILHSFGFEFMEILENSRTVDEMIAAHTRYLKSLQERCLLDRRISFLKEQIVHVLHLCHTFQEMWMKGIDQIWLEELQELEERFSKYSNFLLCCFNTPLRRGTYLHVESLVSTMLSNTHSFHVFSNKD</sequence>
<dbReference type="InterPro" id="IPR059169">
    <property type="entry name" value="GCP5_N_ext"/>
</dbReference>
<dbReference type="GO" id="GO:0051321">
    <property type="term" value="P:meiotic cell cycle"/>
    <property type="evidence" value="ECO:0007669"/>
    <property type="project" value="TreeGrafter"/>
</dbReference>
<keyword evidence="3 5" id="KW-0493">Microtubule</keyword>
<dbReference type="GO" id="GO:0000930">
    <property type="term" value="C:gamma-tubulin complex"/>
    <property type="evidence" value="ECO:0007669"/>
    <property type="project" value="TreeGrafter"/>
</dbReference>
<dbReference type="Gene3D" id="1.20.120.1900">
    <property type="entry name" value="Gamma-tubulin complex, C-terminal domain"/>
    <property type="match status" value="1"/>
</dbReference>
<evidence type="ECO:0000256" key="4">
    <source>
        <dbReference type="ARBA" id="ARBA00023212"/>
    </source>
</evidence>
<feature type="domain" description="Gamma tubulin complex component C-terminal" evidence="7">
    <location>
        <begin position="700"/>
        <end position="974"/>
    </location>
</feature>
<dbReference type="CDD" id="cd22572">
    <property type="entry name" value="GCP5_NTD"/>
    <property type="match status" value="1"/>
</dbReference>
<name>A0AAV2B2V4_9ARAC</name>
<keyword evidence="4 5" id="KW-0206">Cytoskeleton</keyword>
<keyword evidence="2 5" id="KW-0963">Cytoplasm</keyword>
<comment type="similarity">
    <text evidence="1 5">Belongs to the TUBGCP family.</text>
</comment>
<comment type="subcellular location">
    <subcellularLocation>
        <location evidence="5">Cytoplasm</location>
        <location evidence="5">Cytoskeleton</location>
        <location evidence="5">Microtubule organizing center</location>
    </subcellularLocation>
</comment>
<dbReference type="GO" id="GO:0005874">
    <property type="term" value="C:microtubule"/>
    <property type="evidence" value="ECO:0007669"/>
    <property type="project" value="UniProtKB-KW"/>
</dbReference>
<evidence type="ECO:0000256" key="3">
    <source>
        <dbReference type="ARBA" id="ARBA00022701"/>
    </source>
</evidence>
<keyword evidence="10" id="KW-1185">Reference proteome</keyword>
<proteinExistence type="inferred from homology"/>
<comment type="caution">
    <text evidence="9">The sequence shown here is derived from an EMBL/GenBank/DDBJ whole genome shotgun (WGS) entry which is preliminary data.</text>
</comment>
<dbReference type="Pfam" id="PF17681">
    <property type="entry name" value="GCP_N_terminal"/>
    <property type="match status" value="1"/>
</dbReference>